<dbReference type="Pfam" id="PF12728">
    <property type="entry name" value="HTH_17"/>
    <property type="match status" value="1"/>
</dbReference>
<dbReference type="AlphaFoldDB" id="A0A7Y0BT84"/>
<comment type="caution">
    <text evidence="3">The sequence shown here is derived from an EMBL/GenBank/DDBJ whole genome shotgun (WGS) entry which is preliminary data.</text>
</comment>
<dbReference type="EMBL" id="JABBGM010000018">
    <property type="protein sequence ID" value="NML96131.1"/>
    <property type="molecule type" value="Genomic_DNA"/>
</dbReference>
<dbReference type="InterPro" id="IPR041657">
    <property type="entry name" value="HTH_17"/>
</dbReference>
<organism evidence="3 4">
    <name type="scientific">Novosphingobium olei</name>
    <dbReference type="NCBI Taxonomy" id="2728851"/>
    <lineage>
        <taxon>Bacteria</taxon>
        <taxon>Pseudomonadati</taxon>
        <taxon>Pseudomonadota</taxon>
        <taxon>Alphaproteobacteria</taxon>
        <taxon>Sphingomonadales</taxon>
        <taxon>Sphingomonadaceae</taxon>
        <taxon>Novosphingobium</taxon>
    </lineage>
</organism>
<accession>A0A7Y0BT84</accession>
<reference evidence="3 4" key="1">
    <citation type="submission" date="2020-04" db="EMBL/GenBank/DDBJ databases">
        <title>Novosphingobium sp. TW-4 isolated from soil.</title>
        <authorList>
            <person name="Dahal R.H."/>
            <person name="Chaudhary D.K."/>
        </authorList>
    </citation>
    <scope>NUCLEOTIDE SEQUENCE [LARGE SCALE GENOMIC DNA]</scope>
    <source>
        <strain evidence="3 4">TW-4</strain>
    </source>
</reference>
<dbReference type="Proteomes" id="UP000583556">
    <property type="component" value="Unassembled WGS sequence"/>
</dbReference>
<dbReference type="SUPFAM" id="SSF46955">
    <property type="entry name" value="Putative DNA-binding domain"/>
    <property type="match status" value="1"/>
</dbReference>
<feature type="region of interest" description="Disordered" evidence="1">
    <location>
        <begin position="59"/>
        <end position="82"/>
    </location>
</feature>
<evidence type="ECO:0000313" key="3">
    <source>
        <dbReference type="EMBL" id="NML96131.1"/>
    </source>
</evidence>
<evidence type="ECO:0000313" key="4">
    <source>
        <dbReference type="Proteomes" id="UP000583556"/>
    </source>
</evidence>
<evidence type="ECO:0000256" key="1">
    <source>
        <dbReference type="SAM" id="MobiDB-lite"/>
    </source>
</evidence>
<keyword evidence="4" id="KW-1185">Reference proteome</keyword>
<dbReference type="InterPro" id="IPR009061">
    <property type="entry name" value="DNA-bd_dom_put_sf"/>
</dbReference>
<dbReference type="RefSeq" id="WP_169495337.1">
    <property type="nucleotide sequence ID" value="NZ_JABBGM010000018.1"/>
</dbReference>
<dbReference type="Gene3D" id="1.10.238.160">
    <property type="match status" value="1"/>
</dbReference>
<protein>
    <submittedName>
        <fullName evidence="3">AlpA family phage regulatory protein</fullName>
    </submittedName>
</protein>
<gene>
    <name evidence="3" type="ORF">HHL27_20925</name>
</gene>
<name>A0A7Y0BT84_9SPHN</name>
<proteinExistence type="predicted"/>
<sequence length="82" mass="9462">MEQHHLSGLLTTHDIVALVRLSRTSIYRMTRQGRFPPPCSIGKGHIRWREADIRAWMEGLSPQAYGQGEPRNDPSRKRPRLS</sequence>
<evidence type="ECO:0000259" key="2">
    <source>
        <dbReference type="Pfam" id="PF12728"/>
    </source>
</evidence>
<feature type="domain" description="Helix-turn-helix" evidence="2">
    <location>
        <begin position="9"/>
        <end position="59"/>
    </location>
</feature>